<name>A0A9N9EMS1_9GLOM</name>
<dbReference type="InterPro" id="IPR011009">
    <property type="entry name" value="Kinase-like_dom_sf"/>
</dbReference>
<dbReference type="GO" id="GO:0004672">
    <property type="term" value="F:protein kinase activity"/>
    <property type="evidence" value="ECO:0007669"/>
    <property type="project" value="InterPro"/>
</dbReference>
<evidence type="ECO:0000313" key="2">
    <source>
        <dbReference type="EMBL" id="CAG8677953.1"/>
    </source>
</evidence>
<gene>
    <name evidence="2" type="ORF">CPELLU_LOCUS10623</name>
</gene>
<keyword evidence="3" id="KW-1185">Reference proteome</keyword>
<protein>
    <submittedName>
        <fullName evidence="2">19261_t:CDS:1</fullName>
    </submittedName>
</protein>
<feature type="domain" description="Protein kinase" evidence="1">
    <location>
        <begin position="1"/>
        <end position="87"/>
    </location>
</feature>
<dbReference type="OrthoDB" id="10261027at2759"/>
<dbReference type="AlphaFoldDB" id="A0A9N9EMS1"/>
<dbReference type="GO" id="GO:0005524">
    <property type="term" value="F:ATP binding"/>
    <property type="evidence" value="ECO:0007669"/>
    <property type="project" value="InterPro"/>
</dbReference>
<reference evidence="2" key="1">
    <citation type="submission" date="2021-06" db="EMBL/GenBank/DDBJ databases">
        <authorList>
            <person name="Kallberg Y."/>
            <person name="Tangrot J."/>
            <person name="Rosling A."/>
        </authorList>
    </citation>
    <scope>NUCLEOTIDE SEQUENCE</scope>
    <source>
        <strain evidence="2">FL966</strain>
    </source>
</reference>
<dbReference type="PROSITE" id="PS50011">
    <property type="entry name" value="PROTEIN_KINASE_DOM"/>
    <property type="match status" value="1"/>
</dbReference>
<evidence type="ECO:0000313" key="3">
    <source>
        <dbReference type="Proteomes" id="UP000789759"/>
    </source>
</evidence>
<comment type="caution">
    <text evidence="2">The sequence shown here is derived from an EMBL/GenBank/DDBJ whole genome shotgun (WGS) entry which is preliminary data.</text>
</comment>
<dbReference type="SUPFAM" id="SSF56112">
    <property type="entry name" value="Protein kinase-like (PK-like)"/>
    <property type="match status" value="1"/>
</dbReference>
<dbReference type="Proteomes" id="UP000789759">
    <property type="component" value="Unassembled WGS sequence"/>
</dbReference>
<dbReference type="EMBL" id="CAJVQA010008845">
    <property type="protein sequence ID" value="CAG8677953.1"/>
    <property type="molecule type" value="Genomic_DNA"/>
</dbReference>
<dbReference type="Pfam" id="PF00069">
    <property type="entry name" value="Pkinase"/>
    <property type="match status" value="1"/>
</dbReference>
<evidence type="ECO:0000259" key="1">
    <source>
        <dbReference type="PROSITE" id="PS50011"/>
    </source>
</evidence>
<organism evidence="2 3">
    <name type="scientific">Cetraspora pellucida</name>
    <dbReference type="NCBI Taxonomy" id="1433469"/>
    <lineage>
        <taxon>Eukaryota</taxon>
        <taxon>Fungi</taxon>
        <taxon>Fungi incertae sedis</taxon>
        <taxon>Mucoromycota</taxon>
        <taxon>Glomeromycotina</taxon>
        <taxon>Glomeromycetes</taxon>
        <taxon>Diversisporales</taxon>
        <taxon>Gigasporaceae</taxon>
        <taxon>Cetraspora</taxon>
    </lineage>
</organism>
<sequence length="87" mass="9517">MKIPTSNPISVFESTELLCSQGDHAHLTNGIMIASAKPETGKIFGVSPYIAPKVLQGQPYTKTSDVYSFGIVAYELLANSYHYYDEA</sequence>
<accession>A0A9N9EMS1</accession>
<dbReference type="Gene3D" id="1.10.510.10">
    <property type="entry name" value="Transferase(Phosphotransferase) domain 1"/>
    <property type="match status" value="1"/>
</dbReference>
<proteinExistence type="predicted"/>
<dbReference type="InterPro" id="IPR000719">
    <property type="entry name" value="Prot_kinase_dom"/>
</dbReference>